<feature type="region of interest" description="Disordered" evidence="1">
    <location>
        <begin position="1"/>
        <end position="37"/>
    </location>
</feature>
<organism evidence="2 3">
    <name type="scientific">Pontiella desulfatans</name>
    <dbReference type="NCBI Taxonomy" id="2750659"/>
    <lineage>
        <taxon>Bacteria</taxon>
        <taxon>Pseudomonadati</taxon>
        <taxon>Kiritimatiellota</taxon>
        <taxon>Kiritimatiellia</taxon>
        <taxon>Kiritimatiellales</taxon>
        <taxon>Pontiellaceae</taxon>
        <taxon>Pontiella</taxon>
    </lineage>
</organism>
<sequence>MMDGNRDDLGKLHMVEAEAHGSLTLIPPTRERPPGTA</sequence>
<gene>
    <name evidence="2" type="ORF">PDESU_03951</name>
</gene>
<evidence type="ECO:0000256" key="1">
    <source>
        <dbReference type="SAM" id="MobiDB-lite"/>
    </source>
</evidence>
<dbReference type="EMBL" id="CAAHFG010000002">
    <property type="protein sequence ID" value="VGO15368.1"/>
    <property type="molecule type" value="Genomic_DNA"/>
</dbReference>
<protein>
    <submittedName>
        <fullName evidence="2">Uncharacterized protein</fullName>
    </submittedName>
</protein>
<keyword evidence="3" id="KW-1185">Reference proteome</keyword>
<reference evidence="2 3" key="1">
    <citation type="submission" date="2019-04" db="EMBL/GenBank/DDBJ databases">
        <authorList>
            <person name="Van Vliet M D."/>
        </authorList>
    </citation>
    <scope>NUCLEOTIDE SEQUENCE [LARGE SCALE GENOMIC DNA]</scope>
    <source>
        <strain evidence="2 3">F1</strain>
    </source>
</reference>
<feature type="compositionally biased region" description="Basic and acidic residues" evidence="1">
    <location>
        <begin position="1"/>
        <end position="19"/>
    </location>
</feature>
<evidence type="ECO:0000313" key="2">
    <source>
        <dbReference type="EMBL" id="VGO15368.1"/>
    </source>
</evidence>
<dbReference type="Proteomes" id="UP000366872">
    <property type="component" value="Unassembled WGS sequence"/>
</dbReference>
<proteinExistence type="predicted"/>
<accession>A0A6C2U5L8</accession>
<dbReference type="AlphaFoldDB" id="A0A6C2U5L8"/>
<name>A0A6C2U5L8_PONDE</name>
<evidence type="ECO:0000313" key="3">
    <source>
        <dbReference type="Proteomes" id="UP000366872"/>
    </source>
</evidence>